<dbReference type="OrthoDB" id="9811413at2"/>
<dbReference type="Gene3D" id="1.20.120.450">
    <property type="entry name" value="dinb family like domain"/>
    <property type="match status" value="1"/>
</dbReference>
<evidence type="ECO:0000256" key="2">
    <source>
        <dbReference type="ARBA" id="ARBA00022723"/>
    </source>
</evidence>
<keyword evidence="2 3" id="KW-0479">Metal-binding</keyword>
<comment type="similarity">
    <text evidence="1">Belongs to the DinB family.</text>
</comment>
<dbReference type="InterPro" id="IPR024775">
    <property type="entry name" value="DinB-like"/>
</dbReference>
<dbReference type="InterPro" id="IPR007837">
    <property type="entry name" value="DinB"/>
</dbReference>
<dbReference type="AlphaFoldDB" id="A0A517Z4K2"/>
<gene>
    <name evidence="5" type="ORF">Mal4_17220</name>
</gene>
<evidence type="ECO:0000256" key="1">
    <source>
        <dbReference type="ARBA" id="ARBA00008635"/>
    </source>
</evidence>
<feature type="domain" description="DinB-like" evidence="4">
    <location>
        <begin position="16"/>
        <end position="150"/>
    </location>
</feature>
<dbReference type="SUPFAM" id="SSF109854">
    <property type="entry name" value="DinB/YfiT-like putative metalloenzymes"/>
    <property type="match status" value="1"/>
</dbReference>
<name>A0A517Z4K2_9PLAN</name>
<dbReference type="GO" id="GO:0046872">
    <property type="term" value="F:metal ion binding"/>
    <property type="evidence" value="ECO:0007669"/>
    <property type="project" value="UniProtKB-KW"/>
</dbReference>
<dbReference type="InterPro" id="IPR034660">
    <property type="entry name" value="DinB/YfiT-like"/>
</dbReference>
<dbReference type="KEGG" id="mri:Mal4_17220"/>
<dbReference type="Proteomes" id="UP000320496">
    <property type="component" value="Chromosome"/>
</dbReference>
<feature type="binding site" evidence="3">
    <location>
        <position position="50"/>
    </location>
    <ligand>
        <name>a divalent metal cation</name>
        <dbReference type="ChEBI" id="CHEBI:60240"/>
    </ligand>
</feature>
<dbReference type="PANTHER" id="PTHR37302">
    <property type="entry name" value="SLR1116 PROTEIN"/>
    <property type="match status" value="1"/>
</dbReference>
<keyword evidence="6" id="KW-1185">Reference proteome</keyword>
<evidence type="ECO:0000259" key="4">
    <source>
        <dbReference type="Pfam" id="PF12867"/>
    </source>
</evidence>
<feature type="binding site" evidence="3">
    <location>
        <position position="148"/>
    </location>
    <ligand>
        <name>a divalent metal cation</name>
        <dbReference type="ChEBI" id="CHEBI:60240"/>
    </ligand>
</feature>
<dbReference type="Pfam" id="PF12867">
    <property type="entry name" value="DinB_2"/>
    <property type="match status" value="1"/>
</dbReference>
<evidence type="ECO:0000313" key="5">
    <source>
        <dbReference type="EMBL" id="QDU37410.1"/>
    </source>
</evidence>
<dbReference type="PANTHER" id="PTHR37302:SF3">
    <property type="entry name" value="DAMAGE-INDUCIBLE PROTEIN DINB"/>
    <property type="match status" value="1"/>
</dbReference>
<protein>
    <submittedName>
        <fullName evidence="5">DinB superfamily protein</fullName>
    </submittedName>
</protein>
<accession>A0A517Z4K2</accession>
<dbReference type="EMBL" id="CP036275">
    <property type="protein sequence ID" value="QDU37410.1"/>
    <property type="molecule type" value="Genomic_DNA"/>
</dbReference>
<sequence length="186" mass="20792">MDSVDLIRRLHQHRTWAHERLLDAAEDLTPEQLRQTFPIGQGSVWKTLCHLYGAEYVWLAAIRGDENPLTPGDVPGRIPGNQEGEGAASDLADLRSRWERVNVEWAEYLESLTPESLEKIVRKMSSSSGAGRVHGTRLADVLLHLCLHAQYTTAQLVNMMRHLGCERLPDGMMITLARSEAAAGEK</sequence>
<evidence type="ECO:0000256" key="3">
    <source>
        <dbReference type="PIRSR" id="PIRSR607837-1"/>
    </source>
</evidence>
<organism evidence="5 6">
    <name type="scientific">Maioricimonas rarisocia</name>
    <dbReference type="NCBI Taxonomy" id="2528026"/>
    <lineage>
        <taxon>Bacteria</taxon>
        <taxon>Pseudomonadati</taxon>
        <taxon>Planctomycetota</taxon>
        <taxon>Planctomycetia</taxon>
        <taxon>Planctomycetales</taxon>
        <taxon>Planctomycetaceae</taxon>
        <taxon>Maioricimonas</taxon>
    </lineage>
</organism>
<proteinExistence type="inferred from homology"/>
<dbReference type="RefSeq" id="WP_145368216.1">
    <property type="nucleotide sequence ID" value="NZ_CP036275.1"/>
</dbReference>
<reference evidence="5 6" key="1">
    <citation type="submission" date="2019-02" db="EMBL/GenBank/DDBJ databases">
        <title>Deep-cultivation of Planctomycetes and their phenomic and genomic characterization uncovers novel biology.</title>
        <authorList>
            <person name="Wiegand S."/>
            <person name="Jogler M."/>
            <person name="Boedeker C."/>
            <person name="Pinto D."/>
            <person name="Vollmers J."/>
            <person name="Rivas-Marin E."/>
            <person name="Kohn T."/>
            <person name="Peeters S.H."/>
            <person name="Heuer A."/>
            <person name="Rast P."/>
            <person name="Oberbeckmann S."/>
            <person name="Bunk B."/>
            <person name="Jeske O."/>
            <person name="Meyerdierks A."/>
            <person name="Storesund J.E."/>
            <person name="Kallscheuer N."/>
            <person name="Luecker S."/>
            <person name="Lage O.M."/>
            <person name="Pohl T."/>
            <person name="Merkel B.J."/>
            <person name="Hornburger P."/>
            <person name="Mueller R.-W."/>
            <person name="Bruemmer F."/>
            <person name="Labrenz M."/>
            <person name="Spormann A.M."/>
            <person name="Op den Camp H."/>
            <person name="Overmann J."/>
            <person name="Amann R."/>
            <person name="Jetten M.S.M."/>
            <person name="Mascher T."/>
            <person name="Medema M.H."/>
            <person name="Devos D.P."/>
            <person name="Kaster A.-K."/>
            <person name="Ovreas L."/>
            <person name="Rohde M."/>
            <person name="Galperin M.Y."/>
            <person name="Jogler C."/>
        </authorList>
    </citation>
    <scope>NUCLEOTIDE SEQUENCE [LARGE SCALE GENOMIC DNA]</scope>
    <source>
        <strain evidence="5 6">Mal4</strain>
    </source>
</reference>
<evidence type="ECO:0000313" key="6">
    <source>
        <dbReference type="Proteomes" id="UP000320496"/>
    </source>
</evidence>